<proteinExistence type="predicted"/>
<sequence length="156" mass="15387">MAAENRTAPPSATVTLVTFSSVVILRSVAGPIGLRAMAINLGGVVLGGRPSGDAGVLAEGEGPAVGALDGTVAGAPDPDGKGDEGGEAESDGAGSGDTGAVRSRTFARGVRTAPDRAPAGSRVTRNAPPAAAPRTMRRASPVMTARVGTSRGRWDT</sequence>
<name>A0ABP7HQP7_9ACTN</name>
<dbReference type="Proteomes" id="UP001500888">
    <property type="component" value="Unassembled WGS sequence"/>
</dbReference>
<evidence type="ECO:0000313" key="2">
    <source>
        <dbReference type="EMBL" id="GAA3797210.1"/>
    </source>
</evidence>
<dbReference type="EMBL" id="BAAAZR010000002">
    <property type="protein sequence ID" value="GAA3797210.1"/>
    <property type="molecule type" value="Genomic_DNA"/>
</dbReference>
<keyword evidence="3" id="KW-1185">Reference proteome</keyword>
<reference evidence="3" key="1">
    <citation type="journal article" date="2019" name="Int. J. Syst. Evol. Microbiol.">
        <title>The Global Catalogue of Microorganisms (GCM) 10K type strain sequencing project: providing services to taxonomists for standard genome sequencing and annotation.</title>
        <authorList>
            <consortium name="The Broad Institute Genomics Platform"/>
            <consortium name="The Broad Institute Genome Sequencing Center for Infectious Disease"/>
            <person name="Wu L."/>
            <person name="Ma J."/>
        </authorList>
    </citation>
    <scope>NUCLEOTIDE SEQUENCE [LARGE SCALE GENOMIC DNA]</scope>
    <source>
        <strain evidence="3">JCM 16908</strain>
    </source>
</reference>
<protein>
    <submittedName>
        <fullName evidence="2">Uncharacterized protein</fullName>
    </submittedName>
</protein>
<comment type="caution">
    <text evidence="2">The sequence shown here is derived from an EMBL/GenBank/DDBJ whole genome shotgun (WGS) entry which is preliminary data.</text>
</comment>
<feature type="region of interest" description="Disordered" evidence="1">
    <location>
        <begin position="53"/>
        <end position="156"/>
    </location>
</feature>
<gene>
    <name evidence="2" type="ORF">GCM10022226_15740</name>
</gene>
<organism evidence="2 3">
    <name type="scientific">Sphaerisporangium flaviroseum</name>
    <dbReference type="NCBI Taxonomy" id="509199"/>
    <lineage>
        <taxon>Bacteria</taxon>
        <taxon>Bacillati</taxon>
        <taxon>Actinomycetota</taxon>
        <taxon>Actinomycetes</taxon>
        <taxon>Streptosporangiales</taxon>
        <taxon>Streptosporangiaceae</taxon>
        <taxon>Sphaerisporangium</taxon>
    </lineage>
</organism>
<evidence type="ECO:0000256" key="1">
    <source>
        <dbReference type="SAM" id="MobiDB-lite"/>
    </source>
</evidence>
<feature type="compositionally biased region" description="Low complexity" evidence="1">
    <location>
        <begin position="125"/>
        <end position="141"/>
    </location>
</feature>
<evidence type="ECO:0000313" key="3">
    <source>
        <dbReference type="Proteomes" id="UP001500888"/>
    </source>
</evidence>
<accession>A0ABP7HQP7</accession>